<reference evidence="9" key="1">
    <citation type="submission" date="2009-08" db="EMBL/GenBank/DDBJ databases">
        <title>Annotation of Salpingoeca rosetta.</title>
        <authorList>
            <consortium name="The Broad Institute Genome Sequencing Platform"/>
            <person name="Russ C."/>
            <person name="Cuomo C."/>
            <person name="Burger G."/>
            <person name="Gray M.W."/>
            <person name="Holland P.W.H."/>
            <person name="King N."/>
            <person name="Lang F.B.F."/>
            <person name="Roger A.J."/>
            <person name="Ruiz-Trillo I."/>
            <person name="Young S.K."/>
            <person name="Zeng Q."/>
            <person name="Gargeya S."/>
            <person name="Alvarado L."/>
            <person name="Berlin A."/>
            <person name="Chapman S.B."/>
            <person name="Chen Z."/>
            <person name="Freedman E."/>
            <person name="Gellesch M."/>
            <person name="Goldberg J."/>
            <person name="Griggs A."/>
            <person name="Gujja S."/>
            <person name="Heilman E."/>
            <person name="Heiman D."/>
            <person name="Howarth C."/>
            <person name="Mehta T."/>
            <person name="Neiman D."/>
            <person name="Pearson M."/>
            <person name="Roberts A."/>
            <person name="Saif S."/>
            <person name="Shea T."/>
            <person name="Shenoy N."/>
            <person name="Sisk P."/>
            <person name="Stolte C."/>
            <person name="Sykes S."/>
            <person name="White J."/>
            <person name="Yandava C."/>
            <person name="Haas B."/>
            <person name="Nusbaum C."/>
            <person name="Birren B."/>
        </authorList>
    </citation>
    <scope>NUCLEOTIDE SEQUENCE [LARGE SCALE GENOMIC DNA]</scope>
    <source>
        <strain evidence="9">ATCC 50818</strain>
    </source>
</reference>
<dbReference type="PRINTS" id="PR00625">
    <property type="entry name" value="JDOMAIN"/>
</dbReference>
<name>F2TW03_SALR5</name>
<dbReference type="Pfam" id="PF00226">
    <property type="entry name" value="DnaJ"/>
    <property type="match status" value="1"/>
</dbReference>
<dbReference type="STRING" id="946362.F2TW03"/>
<evidence type="ECO:0000313" key="9">
    <source>
        <dbReference type="EMBL" id="EGD72249.1"/>
    </source>
</evidence>
<dbReference type="PROSITE" id="PS00636">
    <property type="entry name" value="DNAJ_1"/>
    <property type="match status" value="1"/>
</dbReference>
<feature type="signal peptide" evidence="7">
    <location>
        <begin position="1"/>
        <end position="28"/>
    </location>
</feature>
<comment type="subcellular location">
    <subcellularLocation>
        <location evidence="1">Membrane</location>
        <topology evidence="1">Multi-pass membrane protein</topology>
    </subcellularLocation>
</comment>
<dbReference type="SUPFAM" id="SSF46565">
    <property type="entry name" value="Chaperone J-domain"/>
    <property type="match status" value="1"/>
</dbReference>
<dbReference type="OMA" id="WFWRYTV"/>
<dbReference type="RefSeq" id="XP_004998820.1">
    <property type="nucleotide sequence ID" value="XM_004998763.1"/>
</dbReference>
<keyword evidence="10" id="KW-1185">Reference proteome</keyword>
<evidence type="ECO:0000256" key="6">
    <source>
        <dbReference type="SAM" id="Phobius"/>
    </source>
</evidence>
<dbReference type="EMBL" id="GL832955">
    <property type="protein sequence ID" value="EGD72249.1"/>
    <property type="molecule type" value="Genomic_DNA"/>
</dbReference>
<dbReference type="KEGG" id="sre:PTSG_11569"/>
<keyword evidence="3 6" id="KW-1133">Transmembrane helix</keyword>
<dbReference type="InterPro" id="IPR044632">
    <property type="entry name" value="DNAJC25-like"/>
</dbReference>
<dbReference type="OrthoDB" id="270167at2759"/>
<gene>
    <name evidence="9" type="ORF">PTSG_11569</name>
</gene>
<dbReference type="GO" id="GO:0005789">
    <property type="term" value="C:endoplasmic reticulum membrane"/>
    <property type="evidence" value="ECO:0007669"/>
    <property type="project" value="TreeGrafter"/>
</dbReference>
<protein>
    <recommendedName>
        <fullName evidence="8">J domain-containing protein</fullName>
    </recommendedName>
</protein>
<dbReference type="InterPro" id="IPR036869">
    <property type="entry name" value="J_dom_sf"/>
</dbReference>
<dbReference type="PROSITE" id="PS50076">
    <property type="entry name" value="DNAJ_2"/>
    <property type="match status" value="1"/>
</dbReference>
<sequence length="324" mass="38045">MRTQATTTQAAAAAVLLLLLAVLHGTSAQMFIYCGDDNCYDILGVDRTASQSEISKAYRRQARVLHPDRNKAEDAAEQFHKVANAYEVLKDADMRKEYDYFLEHPDEYYANIYRYYKRRAAPKVDVMPVIITFISVISAFQYFNQWRYHATMKDLATQNEHLRRKAKRVVLDDGRWKQAKSKADKEALVSAAVLEMVDLRGDYGPPSIQSLLACRIVMLPYTIAQYVAWVVSWHYRLTFKREEPTEEDKEYLIRRNLGLSQGKYEYLCESNPGFRAEVWAQHCWDAAKAKKYQQNQEMEERRRLLKSTKYKQYKRWLKANPEFE</sequence>
<evidence type="ECO:0000256" key="7">
    <source>
        <dbReference type="SAM" id="SignalP"/>
    </source>
</evidence>
<evidence type="ECO:0000256" key="5">
    <source>
        <dbReference type="ARBA" id="ARBA00023186"/>
    </source>
</evidence>
<evidence type="ECO:0000259" key="8">
    <source>
        <dbReference type="PROSITE" id="PS50076"/>
    </source>
</evidence>
<dbReference type="PANTHER" id="PTHR44176:SF1">
    <property type="entry name" value="DNAJ HOMOLOG SUBFAMILY C MEMBER 25"/>
    <property type="match status" value="1"/>
</dbReference>
<accession>F2TW03</accession>
<evidence type="ECO:0000256" key="1">
    <source>
        <dbReference type="ARBA" id="ARBA00004141"/>
    </source>
</evidence>
<dbReference type="GeneID" id="16067648"/>
<dbReference type="eggNOG" id="KOG0722">
    <property type="taxonomic scope" value="Eukaryota"/>
</dbReference>
<dbReference type="FunCoup" id="F2TW03">
    <property type="interactions" value="382"/>
</dbReference>
<keyword evidence="4 6" id="KW-0472">Membrane</keyword>
<feature type="chain" id="PRO_5003290045" description="J domain-containing protein" evidence="7">
    <location>
        <begin position="29"/>
        <end position="324"/>
    </location>
</feature>
<dbReference type="SMART" id="SM00271">
    <property type="entry name" value="DnaJ"/>
    <property type="match status" value="1"/>
</dbReference>
<proteinExistence type="predicted"/>
<dbReference type="Gene3D" id="1.10.287.110">
    <property type="entry name" value="DnaJ domain"/>
    <property type="match status" value="1"/>
</dbReference>
<evidence type="ECO:0000256" key="4">
    <source>
        <dbReference type="ARBA" id="ARBA00023136"/>
    </source>
</evidence>
<dbReference type="GO" id="GO:0006457">
    <property type="term" value="P:protein folding"/>
    <property type="evidence" value="ECO:0007669"/>
    <property type="project" value="InterPro"/>
</dbReference>
<keyword evidence="7" id="KW-0732">Signal</keyword>
<organism evidence="10">
    <name type="scientific">Salpingoeca rosetta (strain ATCC 50818 / BSB-021)</name>
    <dbReference type="NCBI Taxonomy" id="946362"/>
    <lineage>
        <taxon>Eukaryota</taxon>
        <taxon>Choanoflagellata</taxon>
        <taxon>Craspedida</taxon>
        <taxon>Salpingoecidae</taxon>
        <taxon>Salpingoeca</taxon>
    </lineage>
</organism>
<dbReference type="InterPro" id="IPR018253">
    <property type="entry name" value="DnaJ_domain_CS"/>
</dbReference>
<dbReference type="AlphaFoldDB" id="F2TW03"/>
<dbReference type="Proteomes" id="UP000007799">
    <property type="component" value="Unassembled WGS sequence"/>
</dbReference>
<feature type="transmembrane region" description="Helical" evidence="6">
    <location>
        <begin position="126"/>
        <end position="143"/>
    </location>
</feature>
<dbReference type="PANTHER" id="PTHR44176">
    <property type="entry name" value="DNAJ HOMOLOG SUBFAMILY C MEMBER 25"/>
    <property type="match status" value="1"/>
</dbReference>
<dbReference type="CDD" id="cd06257">
    <property type="entry name" value="DnaJ"/>
    <property type="match status" value="1"/>
</dbReference>
<dbReference type="InterPro" id="IPR001623">
    <property type="entry name" value="DnaJ_domain"/>
</dbReference>
<evidence type="ECO:0000313" key="10">
    <source>
        <dbReference type="Proteomes" id="UP000007799"/>
    </source>
</evidence>
<evidence type="ECO:0000256" key="2">
    <source>
        <dbReference type="ARBA" id="ARBA00022692"/>
    </source>
</evidence>
<keyword evidence="2 6" id="KW-0812">Transmembrane</keyword>
<feature type="domain" description="J" evidence="8">
    <location>
        <begin position="38"/>
        <end position="102"/>
    </location>
</feature>
<dbReference type="InParanoid" id="F2TW03"/>
<keyword evidence="5" id="KW-0143">Chaperone</keyword>
<evidence type="ECO:0000256" key="3">
    <source>
        <dbReference type="ARBA" id="ARBA00022989"/>
    </source>
</evidence>